<dbReference type="Pfam" id="PF08891">
    <property type="entry name" value="YfcL"/>
    <property type="match status" value="1"/>
</dbReference>
<accession>A0A1N6W8F2</accession>
<keyword evidence="3" id="KW-1185">Reference proteome</keyword>
<organism evidence="2 4">
    <name type="scientific">Shewanella morhuae</name>
    <dbReference type="NCBI Taxonomy" id="365591"/>
    <lineage>
        <taxon>Bacteria</taxon>
        <taxon>Pseudomonadati</taxon>
        <taxon>Pseudomonadota</taxon>
        <taxon>Gammaproteobacteria</taxon>
        <taxon>Alteromonadales</taxon>
        <taxon>Shewanellaceae</taxon>
        <taxon>Shewanella</taxon>
    </lineage>
</organism>
<gene>
    <name evidence="1" type="ORF">C9I43_04420</name>
    <name evidence="2" type="ORF">NCTC10736_00608</name>
</gene>
<sequence length="94" mass="10359">MLEHYEDALEQWIASVVSHGDDDALFACGYLQGHVAVVLSQLEAQGETDIDALMLKMTDCLALARQELNDADYALVEQAWAQLHAKIISELDVA</sequence>
<name>A0A1N6W8F2_9GAMM</name>
<evidence type="ECO:0000313" key="2">
    <source>
        <dbReference type="EMBL" id="SUI62836.1"/>
    </source>
</evidence>
<evidence type="ECO:0000313" key="3">
    <source>
        <dbReference type="Proteomes" id="UP000240506"/>
    </source>
</evidence>
<evidence type="ECO:0000313" key="4">
    <source>
        <dbReference type="Proteomes" id="UP000255061"/>
    </source>
</evidence>
<reference evidence="2 4" key="3">
    <citation type="submission" date="2018-06" db="EMBL/GenBank/DDBJ databases">
        <authorList>
            <consortium name="Pathogen Informatics"/>
            <person name="Doyle S."/>
        </authorList>
    </citation>
    <scope>NUCLEOTIDE SEQUENCE [LARGE SCALE GENOMIC DNA]</scope>
    <source>
        <strain evidence="2 4">NCTC10736</strain>
    </source>
</reference>
<accession>A0A379ZIX4</accession>
<dbReference type="Proteomes" id="UP000255061">
    <property type="component" value="Unassembled WGS sequence"/>
</dbReference>
<dbReference type="Proteomes" id="UP000240506">
    <property type="component" value="Unassembled WGS sequence"/>
</dbReference>
<protein>
    <submittedName>
        <fullName evidence="1">YfcL family protein</fullName>
    </submittedName>
    <submittedName>
        <fullName evidence="2">YfcL protein</fullName>
    </submittedName>
</protein>
<reference evidence="1 3" key="2">
    <citation type="submission" date="2018-04" db="EMBL/GenBank/DDBJ databases">
        <title>Genomic sequence of a freshwater isolate of Shewanella morhuae.</title>
        <authorList>
            <person name="Castillo D.E."/>
            <person name="Gram L."/>
        </authorList>
    </citation>
    <scope>NUCLEOTIDE SEQUENCE [LARGE SCALE GENOMIC DNA]</scope>
    <source>
        <strain evidence="1 3">CW7</strain>
    </source>
</reference>
<dbReference type="OrthoDB" id="5600394at2"/>
<dbReference type="EMBL" id="PYSG01000002">
    <property type="protein sequence ID" value="PTA49820.1"/>
    <property type="molecule type" value="Genomic_DNA"/>
</dbReference>
<proteinExistence type="predicted"/>
<dbReference type="RefSeq" id="WP_076498130.1">
    <property type="nucleotide sequence ID" value="NZ_BPFE01000095.1"/>
</dbReference>
<dbReference type="STRING" id="365591.SAMN05421840_10553"/>
<dbReference type="AlphaFoldDB" id="A0A1N6W8F2"/>
<dbReference type="EMBL" id="UGYV01000001">
    <property type="protein sequence ID" value="SUI62836.1"/>
    <property type="molecule type" value="Genomic_DNA"/>
</dbReference>
<dbReference type="InterPro" id="IPR014987">
    <property type="entry name" value="UPF_YfcL"/>
</dbReference>
<reference evidence="1 3" key="1">
    <citation type="submission" date="2018-03" db="EMBL/GenBank/DDBJ databases">
        <authorList>
            <person name="Dailey F.E."/>
        </authorList>
    </citation>
    <scope>NUCLEOTIDE SEQUENCE [LARGE SCALE GENOMIC DNA]</scope>
    <source>
        <strain evidence="1 3">CW7</strain>
    </source>
</reference>
<evidence type="ECO:0000313" key="1">
    <source>
        <dbReference type="EMBL" id="PTA49820.1"/>
    </source>
</evidence>